<comment type="caution">
    <text evidence="1">The sequence shown here is derived from an EMBL/GenBank/DDBJ whole genome shotgun (WGS) entry which is preliminary data.</text>
</comment>
<organism evidence="1 2">
    <name type="scientific">Paenibacillus peoriae</name>
    <dbReference type="NCBI Taxonomy" id="59893"/>
    <lineage>
        <taxon>Bacteria</taxon>
        <taxon>Bacillati</taxon>
        <taxon>Bacillota</taxon>
        <taxon>Bacilli</taxon>
        <taxon>Bacillales</taxon>
        <taxon>Paenibacillaceae</taxon>
        <taxon>Paenibacillus</taxon>
    </lineage>
</organism>
<dbReference type="EMBL" id="JAVDUG010000008">
    <property type="protein sequence ID" value="MDR6780576.1"/>
    <property type="molecule type" value="Genomic_DNA"/>
</dbReference>
<name>A0ABU1QLR1_9BACL</name>
<accession>A0ABU1QLR1</accession>
<sequence>MAHFTQKARIAALVILLQERMRAYLDTVEALPFTERN</sequence>
<protein>
    <submittedName>
        <fullName evidence="1">Uncharacterized protein</fullName>
    </submittedName>
</protein>
<proteinExistence type="predicted"/>
<reference evidence="1 2" key="1">
    <citation type="submission" date="2023-07" db="EMBL/GenBank/DDBJ databases">
        <title>Sorghum-associated microbial communities from plants grown in Nebraska, USA.</title>
        <authorList>
            <person name="Schachtman D."/>
        </authorList>
    </citation>
    <scope>NUCLEOTIDE SEQUENCE [LARGE SCALE GENOMIC DNA]</scope>
    <source>
        <strain evidence="1 2">BE143</strain>
    </source>
</reference>
<dbReference type="Proteomes" id="UP001266807">
    <property type="component" value="Unassembled WGS sequence"/>
</dbReference>
<keyword evidence="2" id="KW-1185">Reference proteome</keyword>
<evidence type="ECO:0000313" key="2">
    <source>
        <dbReference type="Proteomes" id="UP001266807"/>
    </source>
</evidence>
<gene>
    <name evidence="1" type="ORF">J2W98_004873</name>
</gene>
<evidence type="ECO:0000313" key="1">
    <source>
        <dbReference type="EMBL" id="MDR6780576.1"/>
    </source>
</evidence>